<name>A0A8C4EER9_DICLA</name>
<dbReference type="Pfam" id="PF26183">
    <property type="entry name" value="Ig_NUP210_14th"/>
    <property type="match status" value="1"/>
</dbReference>
<dbReference type="Pfam" id="PF26181">
    <property type="entry name" value="Ig_NUP210_13th"/>
    <property type="match status" value="1"/>
</dbReference>
<dbReference type="InterPro" id="IPR045197">
    <property type="entry name" value="NUP210-like"/>
</dbReference>
<dbReference type="PANTHER" id="PTHR23019">
    <property type="entry name" value="NUCLEAR PORE MEMBRANE GLYCOPROTEIN GP210-RELATED"/>
    <property type="match status" value="1"/>
</dbReference>
<feature type="domain" description="BIG2" evidence="2">
    <location>
        <begin position="61"/>
        <end position="136"/>
    </location>
</feature>
<keyword evidence="1" id="KW-1133">Transmembrane helix</keyword>
<feature type="transmembrane region" description="Helical" evidence="1">
    <location>
        <begin position="762"/>
        <end position="780"/>
    </location>
</feature>
<dbReference type="InterPro" id="IPR055095">
    <property type="entry name" value="NUP210_Ig_C"/>
</dbReference>
<sequence length="792" mass="85467">MNLKLKAASAIVSLKPLVESTENDTAVFLVKGVAIGQTTLSAVVVDKDGRKITSAPQQIEVFPPFKLVPRKITLLIGAMMQITSEGGPQPQSNILFSISNEEIASVNGMGHVRGVTIGNVTVTGLVQAVDAKTGKLVVVSQDQVEVEVVQLTAIRIRAPITRMKTGAQMPVYVMGLTNSQTPFSFGNALPYLTFHWSTTKRDILDVQPRHTEANVELQSGHSFGMRVTGRTRGRTGLKVVLRVTDPEAGQLVGNLRELTDEIQIQVYDKLHMLNPEVEAEELLMAPNSALKLQTNRDGVGALSYRMLDCPDQVVIAQVDDKGFLFSGSLTGTSSLLITSQETFGVNQTLIIAVKVVPVSYLRFSTSPVLYTHTRESLKAFPLGTVLTFTVHFHASTGEALHSSNSHLTFSTNRDDLVQVGIGPDNNTLTVRTINVGLTLLAVWDSGNVGVADYVPLPVEHAIHPPEAHRLVVGDVVCFTPHLTNSDGESGHGIWSSSANGVLQMDPKSGAAVARDSGTVTVYYDIPGILKTYIEVRYHVIHINIFFCVMKHKGVVSYASVLYPAGTCSSAQTEAISQLQPETSVSCHLSFTSDAVDFSANDVFKTHTDFDSSIGLYTCSMALQPMTDQQTRVLSMSMTNLLVKAVLKGSAFAGEQVSAVLPIEPGLYSDQTELLLSNLHPSAELTIYGPTAALSNMEKPSNFTITVIKPHYPSVPLLIFVSVLHTLKSPLSHRPLSLSAAAAPVVTMQEGHSLHSFINCYQMMFFTLFALLAGTAIIIIGGSPQFCAEMLVN</sequence>
<keyword evidence="1" id="KW-0812">Transmembrane</keyword>
<reference evidence="3" key="1">
    <citation type="submission" date="2025-08" db="UniProtKB">
        <authorList>
            <consortium name="Ensembl"/>
        </authorList>
    </citation>
    <scope>IDENTIFICATION</scope>
</reference>
<dbReference type="Pfam" id="PF22959">
    <property type="entry name" value="Ig_NUP210_15th"/>
    <property type="match status" value="1"/>
</dbReference>
<organism evidence="3 4">
    <name type="scientific">Dicentrarchus labrax</name>
    <name type="common">European seabass</name>
    <name type="synonym">Morone labrax</name>
    <dbReference type="NCBI Taxonomy" id="13489"/>
    <lineage>
        <taxon>Eukaryota</taxon>
        <taxon>Metazoa</taxon>
        <taxon>Chordata</taxon>
        <taxon>Craniata</taxon>
        <taxon>Vertebrata</taxon>
        <taxon>Euteleostomi</taxon>
        <taxon>Actinopterygii</taxon>
        <taxon>Neopterygii</taxon>
        <taxon>Teleostei</taxon>
        <taxon>Neoteleostei</taxon>
        <taxon>Acanthomorphata</taxon>
        <taxon>Eupercaria</taxon>
        <taxon>Moronidae</taxon>
        <taxon>Dicentrarchus</taxon>
    </lineage>
</organism>
<proteinExistence type="predicted"/>
<dbReference type="Ensembl" id="ENSDLAT00005017900.2">
    <property type="protein sequence ID" value="ENSDLAP00005016538.2"/>
    <property type="gene ID" value="ENSDLAG00005007677.2"/>
</dbReference>
<dbReference type="Gene3D" id="2.60.40.1080">
    <property type="match status" value="1"/>
</dbReference>
<reference evidence="3" key="2">
    <citation type="submission" date="2025-09" db="UniProtKB">
        <authorList>
            <consortium name="Ensembl"/>
        </authorList>
    </citation>
    <scope>IDENTIFICATION</scope>
</reference>
<dbReference type="SMART" id="SM00635">
    <property type="entry name" value="BID_2"/>
    <property type="match status" value="1"/>
</dbReference>
<gene>
    <name evidence="3" type="primary">nup210</name>
</gene>
<evidence type="ECO:0000256" key="1">
    <source>
        <dbReference type="SAM" id="Phobius"/>
    </source>
</evidence>
<protein>
    <submittedName>
        <fullName evidence="3">Nucleoporin 210</fullName>
    </submittedName>
</protein>
<dbReference type="Pfam" id="PF02368">
    <property type="entry name" value="Big_2"/>
    <property type="match status" value="1"/>
</dbReference>
<dbReference type="Proteomes" id="UP000694389">
    <property type="component" value="Unassembled WGS sequence"/>
</dbReference>
<dbReference type="InterPro" id="IPR055094">
    <property type="entry name" value="NUP210_Ig15"/>
</dbReference>
<dbReference type="PANTHER" id="PTHR23019:SF2">
    <property type="entry name" value="NUCLEAR PORE MEMBRANE GLYCOPROTEIN 210"/>
    <property type="match status" value="1"/>
</dbReference>
<keyword evidence="1" id="KW-0472">Membrane</keyword>
<keyword evidence="4" id="KW-1185">Reference proteome</keyword>
<dbReference type="GO" id="GO:0005643">
    <property type="term" value="C:nuclear pore"/>
    <property type="evidence" value="ECO:0007669"/>
    <property type="project" value="TreeGrafter"/>
</dbReference>
<dbReference type="AlphaFoldDB" id="A0A8C4EER9"/>
<evidence type="ECO:0000313" key="3">
    <source>
        <dbReference type="Ensembl" id="ENSDLAP00005016538.2"/>
    </source>
</evidence>
<dbReference type="Pfam" id="PF22957">
    <property type="entry name" value="NUP210_Ig"/>
    <property type="match status" value="1"/>
</dbReference>
<dbReference type="SUPFAM" id="SSF49373">
    <property type="entry name" value="Invasin/intimin cell-adhesion fragments"/>
    <property type="match status" value="1"/>
</dbReference>
<dbReference type="InterPro" id="IPR057586">
    <property type="entry name" value="Ig_NUP210_16th"/>
</dbReference>
<dbReference type="InterPro" id="IPR008964">
    <property type="entry name" value="Invasin/intimin_cell_adhesion"/>
</dbReference>
<dbReference type="GeneTree" id="ENSGT00390000009491"/>
<dbReference type="InterPro" id="IPR003343">
    <property type="entry name" value="Big_2"/>
</dbReference>
<dbReference type="Pfam" id="PF25354">
    <property type="entry name" value="Ig_NUP210_16th"/>
    <property type="match status" value="1"/>
</dbReference>
<accession>A0A8C4EER9</accession>
<dbReference type="InterPro" id="IPR058779">
    <property type="entry name" value="Ig_NUP210_13th"/>
</dbReference>
<evidence type="ECO:0000259" key="2">
    <source>
        <dbReference type="SMART" id="SM00635"/>
    </source>
</evidence>
<evidence type="ECO:0000313" key="4">
    <source>
        <dbReference type="Proteomes" id="UP000694389"/>
    </source>
</evidence>